<evidence type="ECO:0000313" key="1">
    <source>
        <dbReference type="EMBL" id="KAL3964746.1"/>
    </source>
</evidence>
<gene>
    <name evidence="1" type="ORF">ACCO45_001750</name>
</gene>
<dbReference type="Proteomes" id="UP001638806">
    <property type="component" value="Unassembled WGS sequence"/>
</dbReference>
<protein>
    <submittedName>
        <fullName evidence="1">Uncharacterized protein</fullName>
    </submittedName>
</protein>
<sequence>MTAHADGAVLRRNPSRRLPYKVAGPWVPPLGVEPGPPQRNPRPHRSHHHDRVTSSSTQQALGHNRICGHMRCNTNTPHQSRNRDGSALAKALRPAHRSTGLSRASLQLRASRSITMSRAARWQTRKALVVNCSGNCYSTACHVPARGTGGELPRRGIRTFPWPISQKRSALLYVTTLTLRDVRPADQDGDATWKPDGWLASSNTATRR</sequence>
<proteinExistence type="predicted"/>
<comment type="caution">
    <text evidence="1">The sequence shown here is derived from an EMBL/GenBank/DDBJ whole genome shotgun (WGS) entry which is preliminary data.</text>
</comment>
<reference evidence="1" key="1">
    <citation type="submission" date="2024-12" db="EMBL/GenBank/DDBJ databases">
        <title>Comparative genomics and development of molecular markers within Purpureocillium lilacinum and among Purpureocillium species.</title>
        <authorList>
            <person name="Yeh Z.-Y."/>
            <person name="Ni N.-T."/>
            <person name="Lo P.-H."/>
            <person name="Mushyakhwo K."/>
            <person name="Lin C.-F."/>
            <person name="Nai Y.-S."/>
        </authorList>
    </citation>
    <scope>NUCLEOTIDE SEQUENCE</scope>
    <source>
        <strain evidence="1">NCHU-NPUST-175</strain>
    </source>
</reference>
<evidence type="ECO:0000313" key="2">
    <source>
        <dbReference type="Proteomes" id="UP001638806"/>
    </source>
</evidence>
<name>A0ACC4E8F4_PURLI</name>
<accession>A0ACC4E8F4</accession>
<keyword evidence="2" id="KW-1185">Reference proteome</keyword>
<organism evidence="1 2">
    <name type="scientific">Purpureocillium lilacinum</name>
    <name type="common">Paecilomyces lilacinus</name>
    <dbReference type="NCBI Taxonomy" id="33203"/>
    <lineage>
        <taxon>Eukaryota</taxon>
        <taxon>Fungi</taxon>
        <taxon>Dikarya</taxon>
        <taxon>Ascomycota</taxon>
        <taxon>Pezizomycotina</taxon>
        <taxon>Sordariomycetes</taxon>
        <taxon>Hypocreomycetidae</taxon>
        <taxon>Hypocreales</taxon>
        <taxon>Ophiocordycipitaceae</taxon>
        <taxon>Purpureocillium</taxon>
    </lineage>
</organism>
<dbReference type="EMBL" id="JBGNUJ010000002">
    <property type="protein sequence ID" value="KAL3964746.1"/>
    <property type="molecule type" value="Genomic_DNA"/>
</dbReference>